<organism evidence="1 2">
    <name type="scientific">Psychromicrobium lacuslunae</name>
    <dbReference type="NCBI Taxonomy" id="1618207"/>
    <lineage>
        <taxon>Bacteria</taxon>
        <taxon>Bacillati</taxon>
        <taxon>Actinomycetota</taxon>
        <taxon>Actinomycetes</taxon>
        <taxon>Micrococcales</taxon>
        <taxon>Micrococcaceae</taxon>
        <taxon>Psychromicrobium</taxon>
    </lineage>
</organism>
<dbReference type="RefSeq" id="WP_045075821.1">
    <property type="nucleotide sequence ID" value="NZ_CP011005.1"/>
</dbReference>
<dbReference type="GO" id="GO:0016853">
    <property type="term" value="F:isomerase activity"/>
    <property type="evidence" value="ECO:0007669"/>
    <property type="project" value="UniProtKB-KW"/>
</dbReference>
<dbReference type="KEGG" id="ari:UM93_11995"/>
<evidence type="ECO:0000313" key="1">
    <source>
        <dbReference type="EMBL" id="AJT42049.1"/>
    </source>
</evidence>
<sequence>MSVELPEPIQKAFDATNAADSDGFVAAFAEDGFINDWGRQLNGSAGIASWNQTDNIGKQASWEALSIEEQSPGQYLVSIKTGGNGYNGVSPFVFTLAHDKIHSMVISAG</sequence>
<keyword evidence="1" id="KW-0413">Isomerase</keyword>
<dbReference type="AlphaFoldDB" id="A0A0D4C0I2"/>
<dbReference type="InterPro" id="IPR032710">
    <property type="entry name" value="NTF2-like_dom_sf"/>
</dbReference>
<dbReference type="SUPFAM" id="SSF54427">
    <property type="entry name" value="NTF2-like"/>
    <property type="match status" value="1"/>
</dbReference>
<dbReference type="HOGENOM" id="CLU_148715_0_1_11"/>
<keyword evidence="2" id="KW-1185">Reference proteome</keyword>
<dbReference type="PATRIC" id="fig|1618207.4.peg.2430"/>
<gene>
    <name evidence="1" type="ORF">UM93_11995</name>
</gene>
<dbReference type="Proteomes" id="UP000061839">
    <property type="component" value="Chromosome"/>
</dbReference>
<name>A0A0D4C0I2_9MICC</name>
<accession>A0A0D4C0I2</accession>
<dbReference type="Gene3D" id="3.10.450.50">
    <property type="match status" value="1"/>
</dbReference>
<reference evidence="1 2" key="1">
    <citation type="journal article" date="2015" name="Genome Announc.">
        <title>Complete Genome Sequencing of Protease-Producing Novel Arthrobacter sp. Strain IHBB 11108 Using PacBio Single-Molecule Real-Time Sequencing Technology.</title>
        <authorList>
            <person name="Kiran S."/>
            <person name="Swarnkar M.K."/>
            <person name="Pal M."/>
            <person name="Thakur R."/>
            <person name="Tewari R."/>
            <person name="Singh A.K."/>
            <person name="Gulati A."/>
        </authorList>
    </citation>
    <scope>NUCLEOTIDE SEQUENCE [LARGE SCALE GENOMIC DNA]</scope>
    <source>
        <strain evidence="1 2">IHBB 11108</strain>
    </source>
</reference>
<evidence type="ECO:0000313" key="2">
    <source>
        <dbReference type="Proteomes" id="UP000061839"/>
    </source>
</evidence>
<dbReference type="EMBL" id="CP011005">
    <property type="protein sequence ID" value="AJT42049.1"/>
    <property type="molecule type" value="Genomic_DNA"/>
</dbReference>
<protein>
    <submittedName>
        <fullName evidence="1">Ketosteroid isomerase</fullName>
    </submittedName>
</protein>
<proteinExistence type="predicted"/>
<dbReference type="OrthoDB" id="8080938at2"/>